<reference evidence="2 3" key="1">
    <citation type="journal article" date="2019" name="Nat. Microbiol.">
        <title>Mediterranean grassland soil C-N compound turnover is dependent on rainfall and depth, and is mediated by genomically divergent microorganisms.</title>
        <authorList>
            <person name="Diamond S."/>
            <person name="Andeer P.F."/>
            <person name="Li Z."/>
            <person name="Crits-Christoph A."/>
            <person name="Burstein D."/>
            <person name="Anantharaman K."/>
            <person name="Lane K.R."/>
            <person name="Thomas B.C."/>
            <person name="Pan C."/>
            <person name="Northen T.R."/>
            <person name="Banfield J.F."/>
        </authorList>
    </citation>
    <scope>NUCLEOTIDE SEQUENCE [LARGE SCALE GENOMIC DNA]</scope>
    <source>
        <strain evidence="2">WS_3</strain>
    </source>
</reference>
<dbReference type="InterPro" id="IPR000792">
    <property type="entry name" value="Tscrpt_reg_LuxR_C"/>
</dbReference>
<dbReference type="EMBL" id="VBOT01000053">
    <property type="protein sequence ID" value="TMQ51821.1"/>
    <property type="molecule type" value="Genomic_DNA"/>
</dbReference>
<feature type="domain" description="HTH luxR-type" evidence="1">
    <location>
        <begin position="1"/>
        <end position="50"/>
    </location>
</feature>
<accession>A0A538SKD5</accession>
<protein>
    <submittedName>
        <fullName evidence="2">Response regulator transcription factor</fullName>
    </submittedName>
</protein>
<dbReference type="AlphaFoldDB" id="A0A538SKD5"/>
<dbReference type="SUPFAM" id="SSF46894">
    <property type="entry name" value="C-terminal effector domain of the bipartite response regulators"/>
    <property type="match status" value="1"/>
</dbReference>
<dbReference type="InterPro" id="IPR036388">
    <property type="entry name" value="WH-like_DNA-bd_sf"/>
</dbReference>
<name>A0A538SKD5_UNCEI</name>
<evidence type="ECO:0000259" key="1">
    <source>
        <dbReference type="PROSITE" id="PS50043"/>
    </source>
</evidence>
<dbReference type="Pfam" id="PF00196">
    <property type="entry name" value="GerE"/>
    <property type="match status" value="1"/>
</dbReference>
<dbReference type="GO" id="GO:0003677">
    <property type="term" value="F:DNA binding"/>
    <property type="evidence" value="ECO:0007669"/>
    <property type="project" value="InterPro"/>
</dbReference>
<dbReference type="SMART" id="SM00421">
    <property type="entry name" value="HTH_LUXR"/>
    <property type="match status" value="1"/>
</dbReference>
<dbReference type="GO" id="GO:0006355">
    <property type="term" value="P:regulation of DNA-templated transcription"/>
    <property type="evidence" value="ECO:0007669"/>
    <property type="project" value="InterPro"/>
</dbReference>
<dbReference type="Proteomes" id="UP000320184">
    <property type="component" value="Unassembled WGS sequence"/>
</dbReference>
<dbReference type="PROSITE" id="PS50043">
    <property type="entry name" value="HTH_LUXR_2"/>
    <property type="match status" value="1"/>
</dbReference>
<dbReference type="InterPro" id="IPR016032">
    <property type="entry name" value="Sig_transdc_resp-reg_C-effctor"/>
</dbReference>
<proteinExistence type="predicted"/>
<organism evidence="2 3">
    <name type="scientific">Eiseniibacteriota bacterium</name>
    <dbReference type="NCBI Taxonomy" id="2212470"/>
    <lineage>
        <taxon>Bacteria</taxon>
        <taxon>Candidatus Eiseniibacteriota</taxon>
    </lineage>
</organism>
<evidence type="ECO:0000313" key="3">
    <source>
        <dbReference type="Proteomes" id="UP000320184"/>
    </source>
</evidence>
<dbReference type="Gene3D" id="1.10.10.10">
    <property type="entry name" value="Winged helix-like DNA-binding domain superfamily/Winged helix DNA-binding domain"/>
    <property type="match status" value="1"/>
</dbReference>
<sequence length="55" mass="6223">MVPGRDRSNKEIASLLGVREPTVKKHVRHILEKLGLQDRLQAGLFLARNPLLLKP</sequence>
<dbReference type="PRINTS" id="PR00038">
    <property type="entry name" value="HTHLUXR"/>
</dbReference>
<gene>
    <name evidence="2" type="ORF">E6K73_04820</name>
</gene>
<comment type="caution">
    <text evidence="2">The sequence shown here is derived from an EMBL/GenBank/DDBJ whole genome shotgun (WGS) entry which is preliminary data.</text>
</comment>
<evidence type="ECO:0000313" key="2">
    <source>
        <dbReference type="EMBL" id="TMQ51821.1"/>
    </source>
</evidence>